<dbReference type="EMBL" id="JBJURJ010000009">
    <property type="protein sequence ID" value="MFM9329579.1"/>
    <property type="molecule type" value="Genomic_DNA"/>
</dbReference>
<gene>
    <name evidence="1" type="primary">hisS</name>
    <name evidence="1" type="ORF">ACI1P1_14895</name>
</gene>
<protein>
    <submittedName>
        <fullName evidence="1">Histidine--tRNA ligase</fullName>
        <ecNumber evidence="1">6.1.1.21</ecNumber>
    </submittedName>
</protein>
<keyword evidence="2" id="KW-1185">Reference proteome</keyword>
<dbReference type="EC" id="6.1.1.21" evidence="1"/>
<comment type="caution">
    <text evidence="1">The sequence shown here is derived from an EMBL/GenBank/DDBJ whole genome shotgun (WGS) entry which is preliminary data.</text>
</comment>
<reference evidence="1" key="1">
    <citation type="submission" date="2024-12" db="EMBL/GenBank/DDBJ databases">
        <authorList>
            <person name="Wu N."/>
        </authorList>
    </citation>
    <scope>NUCLEOTIDE SEQUENCE</scope>
    <source>
        <strain evidence="1">P15</strain>
    </source>
</reference>
<keyword evidence="1" id="KW-0436">Ligase</keyword>
<evidence type="ECO:0000313" key="2">
    <source>
        <dbReference type="Proteomes" id="UP001631969"/>
    </source>
</evidence>
<dbReference type="Proteomes" id="UP001631969">
    <property type="component" value="Unassembled WGS sequence"/>
</dbReference>
<accession>A0ACC7P1U1</accession>
<organism evidence="1 2">
    <name type="scientific">Paenibacillus mesotrionivorans</name>
    <dbReference type="NCBI Taxonomy" id="3160968"/>
    <lineage>
        <taxon>Bacteria</taxon>
        <taxon>Bacillati</taxon>
        <taxon>Bacillota</taxon>
        <taxon>Bacilli</taxon>
        <taxon>Bacillales</taxon>
        <taxon>Paenibacillaceae</taxon>
        <taxon>Paenibacillus</taxon>
    </lineage>
</organism>
<name>A0ACC7P1U1_9BACL</name>
<proteinExistence type="predicted"/>
<sequence>MQNVKGTADFVGSKELERKQVREWLTELFRIYDFAPMETTMLNEMELLEAKYGGGEEILKEVYRLSDQGGRSLGLRYDLTLPFAKVLALQPGLPLPVKRYEIGKVFRDGPVKKGRLREFTQCDADIAGVAGPAAELELFGLARDVFSRVNLPVIIRWNNRRLLQEMLAVLQVPMEDMPGVMLAMDKLGKTGISGVRQELRQKGLDEAMADRLLSLAEAGEWTPRQLAARFGLENSPGVEEASALLEMLEASGLGAMCRFEPFLTRGLSFYTGTVFEVFDATGSYTSSLAAGGRYDAIAGKLAGNAERACPTVGISFGLDAMMAMLGEEENAGLGMPAAIVLPVGSEALPAAARAADMLRRNGICTRVDYSGRKLAKALSSIAKTGIRYVLLIGPDEIAAEQVRLKDLSDRSELSIPLDKAVYLIEKTGDRRLFAW</sequence>
<evidence type="ECO:0000313" key="1">
    <source>
        <dbReference type="EMBL" id="MFM9329579.1"/>
    </source>
</evidence>